<dbReference type="GO" id="GO:0046486">
    <property type="term" value="P:glycerolipid metabolic process"/>
    <property type="evidence" value="ECO:0007669"/>
    <property type="project" value="UniProtKB-ARBA"/>
</dbReference>
<evidence type="ECO:0000256" key="2">
    <source>
        <dbReference type="ARBA" id="ARBA00022963"/>
    </source>
</evidence>
<accession>A0A9P5YRH0</accession>
<dbReference type="SUPFAM" id="SSF52151">
    <property type="entry name" value="FabD/lysophospholipase-like"/>
    <property type="match status" value="1"/>
</dbReference>
<keyword evidence="2" id="KW-0442">Lipid degradation</keyword>
<reference evidence="6" key="1">
    <citation type="submission" date="2020-11" db="EMBL/GenBank/DDBJ databases">
        <authorList>
            <consortium name="DOE Joint Genome Institute"/>
            <person name="Ahrendt S."/>
            <person name="Riley R."/>
            <person name="Andreopoulos W."/>
            <person name="Labutti K."/>
            <person name="Pangilinan J."/>
            <person name="Ruiz-Duenas F.J."/>
            <person name="Barrasa J.M."/>
            <person name="Sanchez-Garcia M."/>
            <person name="Camarero S."/>
            <person name="Miyauchi S."/>
            <person name="Serrano A."/>
            <person name="Linde D."/>
            <person name="Babiker R."/>
            <person name="Drula E."/>
            <person name="Ayuso-Fernandez I."/>
            <person name="Pacheco R."/>
            <person name="Padilla G."/>
            <person name="Ferreira P."/>
            <person name="Barriuso J."/>
            <person name="Kellner H."/>
            <person name="Castanera R."/>
            <person name="Alfaro M."/>
            <person name="Ramirez L."/>
            <person name="Pisabarro A.G."/>
            <person name="Kuo A."/>
            <person name="Tritt A."/>
            <person name="Lipzen A."/>
            <person name="He G."/>
            <person name="Yan M."/>
            <person name="Ng V."/>
            <person name="Cullen D."/>
            <person name="Martin F."/>
            <person name="Rosso M.-N."/>
            <person name="Henrissat B."/>
            <person name="Hibbett D."/>
            <person name="Martinez A.T."/>
            <person name="Grigoriev I.V."/>
        </authorList>
    </citation>
    <scope>NUCLEOTIDE SEQUENCE</scope>
    <source>
        <strain evidence="6">CIRM-BRFM 674</strain>
    </source>
</reference>
<dbReference type="Gene3D" id="3.40.1090.10">
    <property type="entry name" value="Cytosolic phospholipase A2 catalytic domain"/>
    <property type="match status" value="1"/>
</dbReference>
<comment type="caution">
    <text evidence="6">The sequence shown here is derived from an EMBL/GenBank/DDBJ whole genome shotgun (WGS) entry which is preliminary data.</text>
</comment>
<dbReference type="EMBL" id="MU155395">
    <property type="protein sequence ID" value="KAF9474132.1"/>
    <property type="molecule type" value="Genomic_DNA"/>
</dbReference>
<organism evidence="6 7">
    <name type="scientific">Pholiota conissans</name>
    <dbReference type="NCBI Taxonomy" id="109636"/>
    <lineage>
        <taxon>Eukaryota</taxon>
        <taxon>Fungi</taxon>
        <taxon>Dikarya</taxon>
        <taxon>Basidiomycota</taxon>
        <taxon>Agaricomycotina</taxon>
        <taxon>Agaricomycetes</taxon>
        <taxon>Agaricomycetidae</taxon>
        <taxon>Agaricales</taxon>
        <taxon>Agaricineae</taxon>
        <taxon>Strophariaceae</taxon>
        <taxon>Pholiota</taxon>
    </lineage>
</organism>
<dbReference type="AlphaFoldDB" id="A0A9P5YRH0"/>
<keyword evidence="1" id="KW-0378">Hydrolase</keyword>
<dbReference type="Proteomes" id="UP000807469">
    <property type="component" value="Unassembled WGS sequence"/>
</dbReference>
<dbReference type="PROSITE" id="PS51635">
    <property type="entry name" value="PNPLA"/>
    <property type="match status" value="1"/>
</dbReference>
<sequence>MSIPMRFRTYSSHETYTNCKIWEAARATSATPTLFKSIDLGRQQLYVDAGMGCNNPTQMVLDEAAYLFGRRQIGCLMSVGTGRGQVIAIERPAIDIVDVLREITTDCEDMHQQMLRRFTNLPNTYFRVNVEHGMQGFDISDWERLAKVEAHMAQYLKVREVEKKTLRCWLVRFMHRKRR</sequence>
<evidence type="ECO:0000256" key="1">
    <source>
        <dbReference type="ARBA" id="ARBA00022801"/>
    </source>
</evidence>
<dbReference type="GO" id="GO:0019369">
    <property type="term" value="P:arachidonate metabolic process"/>
    <property type="evidence" value="ECO:0007669"/>
    <property type="project" value="TreeGrafter"/>
</dbReference>
<dbReference type="GO" id="GO:0047499">
    <property type="term" value="F:calcium-independent phospholipase A2 activity"/>
    <property type="evidence" value="ECO:0007669"/>
    <property type="project" value="TreeGrafter"/>
</dbReference>
<dbReference type="InterPro" id="IPR016035">
    <property type="entry name" value="Acyl_Trfase/lysoPLipase"/>
</dbReference>
<evidence type="ECO:0000256" key="4">
    <source>
        <dbReference type="PROSITE-ProRule" id="PRU01161"/>
    </source>
</evidence>
<protein>
    <submittedName>
        <fullName evidence="6">FabD/lysophospholipase-like protein</fullName>
    </submittedName>
</protein>
<dbReference type="Pfam" id="PF01734">
    <property type="entry name" value="Patatin"/>
    <property type="match status" value="1"/>
</dbReference>
<keyword evidence="7" id="KW-1185">Reference proteome</keyword>
<dbReference type="PANTHER" id="PTHR24185">
    <property type="entry name" value="CALCIUM-INDEPENDENT PHOSPHOLIPASE A2-GAMMA"/>
    <property type="match status" value="1"/>
</dbReference>
<gene>
    <name evidence="6" type="ORF">BDN70DRAFT_336246</name>
</gene>
<dbReference type="PANTHER" id="PTHR24185:SF1">
    <property type="entry name" value="CALCIUM-INDEPENDENT PHOSPHOLIPASE A2-GAMMA"/>
    <property type="match status" value="1"/>
</dbReference>
<keyword evidence="3" id="KW-0443">Lipid metabolism</keyword>
<evidence type="ECO:0000256" key="3">
    <source>
        <dbReference type="ARBA" id="ARBA00023098"/>
    </source>
</evidence>
<dbReference type="InterPro" id="IPR002641">
    <property type="entry name" value="PNPLA_dom"/>
</dbReference>
<proteinExistence type="predicted"/>
<evidence type="ECO:0000259" key="5">
    <source>
        <dbReference type="PROSITE" id="PS51635"/>
    </source>
</evidence>
<evidence type="ECO:0000313" key="7">
    <source>
        <dbReference type="Proteomes" id="UP000807469"/>
    </source>
</evidence>
<evidence type="ECO:0000313" key="6">
    <source>
        <dbReference type="EMBL" id="KAF9474132.1"/>
    </source>
</evidence>
<feature type="domain" description="PNPLA" evidence="5">
    <location>
        <begin position="1"/>
        <end position="61"/>
    </location>
</feature>
<dbReference type="GO" id="GO:0016020">
    <property type="term" value="C:membrane"/>
    <property type="evidence" value="ECO:0007669"/>
    <property type="project" value="TreeGrafter"/>
</dbReference>
<dbReference type="OrthoDB" id="630895at2759"/>
<dbReference type="GO" id="GO:0016042">
    <property type="term" value="P:lipid catabolic process"/>
    <property type="evidence" value="ECO:0007669"/>
    <property type="project" value="UniProtKB-KW"/>
</dbReference>
<comment type="caution">
    <text evidence="4">Lacks conserved residue(s) required for the propagation of feature annotation.</text>
</comment>
<name>A0A9P5YRH0_9AGAR</name>